<comment type="similarity">
    <text evidence="3">Belongs to the peptidase M28 family.</text>
</comment>
<proteinExistence type="inferred from homology"/>
<dbReference type="Gene3D" id="3.40.630.10">
    <property type="entry name" value="Zn peptidases"/>
    <property type="match status" value="1"/>
</dbReference>
<keyword evidence="13" id="KW-0325">Glycoprotein</keyword>
<evidence type="ECO:0000256" key="4">
    <source>
        <dbReference type="ARBA" id="ARBA00022670"/>
    </source>
</evidence>
<evidence type="ECO:0000256" key="6">
    <source>
        <dbReference type="ARBA" id="ARBA00022723"/>
    </source>
</evidence>
<evidence type="ECO:0000256" key="12">
    <source>
        <dbReference type="ARBA" id="ARBA00023136"/>
    </source>
</evidence>
<keyword evidence="11" id="KW-0482">Metalloprotease</keyword>
<evidence type="ECO:0000256" key="13">
    <source>
        <dbReference type="ARBA" id="ARBA00023180"/>
    </source>
</evidence>
<feature type="domain" description="Endoplasmic reticulum metallopeptidase 1-like C-terminal" evidence="16">
    <location>
        <begin position="648"/>
        <end position="871"/>
    </location>
</feature>
<feature type="transmembrane region" description="Helical" evidence="14">
    <location>
        <begin position="493"/>
        <end position="510"/>
    </location>
</feature>
<keyword evidence="9" id="KW-0862">Zinc</keyword>
<feature type="transmembrane region" description="Helical" evidence="14">
    <location>
        <begin position="516"/>
        <end position="535"/>
    </location>
</feature>
<evidence type="ECO:0008006" key="19">
    <source>
        <dbReference type="Google" id="ProtNLM"/>
    </source>
</evidence>
<dbReference type="InterPro" id="IPR048024">
    <property type="entry name" value="Fxna-like_M28_dom"/>
</dbReference>
<evidence type="ECO:0000256" key="7">
    <source>
        <dbReference type="ARBA" id="ARBA00022801"/>
    </source>
</evidence>
<keyword evidence="7" id="KW-0378">Hydrolase</keyword>
<keyword evidence="6" id="KW-0479">Metal-binding</keyword>
<evidence type="ECO:0000256" key="1">
    <source>
        <dbReference type="ARBA" id="ARBA00001947"/>
    </source>
</evidence>
<evidence type="ECO:0000256" key="3">
    <source>
        <dbReference type="ARBA" id="ARBA00010918"/>
    </source>
</evidence>
<evidence type="ECO:0000259" key="16">
    <source>
        <dbReference type="Pfam" id="PF22248"/>
    </source>
</evidence>
<dbReference type="CDD" id="cd03875">
    <property type="entry name" value="M28_Fxna_like"/>
    <property type="match status" value="1"/>
</dbReference>
<evidence type="ECO:0000256" key="2">
    <source>
        <dbReference type="ARBA" id="ARBA00004477"/>
    </source>
</evidence>
<dbReference type="InterPro" id="IPR045175">
    <property type="entry name" value="M28_fam"/>
</dbReference>
<evidence type="ECO:0000313" key="18">
    <source>
        <dbReference type="Proteomes" id="UP001152484"/>
    </source>
</evidence>
<dbReference type="InterPro" id="IPR007484">
    <property type="entry name" value="Peptidase_M28"/>
</dbReference>
<evidence type="ECO:0000256" key="10">
    <source>
        <dbReference type="ARBA" id="ARBA00022989"/>
    </source>
</evidence>
<evidence type="ECO:0000256" key="8">
    <source>
        <dbReference type="ARBA" id="ARBA00022824"/>
    </source>
</evidence>
<comment type="subcellular location">
    <subcellularLocation>
        <location evidence="2">Endoplasmic reticulum membrane</location>
        <topology evidence="2">Multi-pass membrane protein</topology>
    </subcellularLocation>
</comment>
<name>A0A9P1EM89_CUSEU</name>
<feature type="transmembrane region" description="Helical" evidence="14">
    <location>
        <begin position="626"/>
        <end position="644"/>
    </location>
</feature>
<reference evidence="17" key="1">
    <citation type="submission" date="2022-07" db="EMBL/GenBank/DDBJ databases">
        <authorList>
            <person name="Macas J."/>
            <person name="Novak P."/>
            <person name="Neumann P."/>
        </authorList>
    </citation>
    <scope>NUCLEOTIDE SEQUENCE</scope>
</reference>
<feature type="transmembrane region" description="Helical" evidence="14">
    <location>
        <begin position="593"/>
        <end position="614"/>
    </location>
</feature>
<feature type="domain" description="Peptidase M28" evidence="15">
    <location>
        <begin position="135"/>
        <end position="322"/>
    </location>
</feature>
<sequence length="873" mass="96707">MALTLKSGDIVGFKVFFSLAVLYGLMSILAYAVLHLKFITPLGIDAPLHQFSEARAIEHVRVLAEDIGLRQEGTPGLRQAAEYIKAQLESMKERARLNVRVEIEETVVNGSFSMIFLGYSISFAYRNHTNIAMRISSLQSGDDDPSVLLNGHFDTAPGSPGAGDCGSCVAALLELARLAIDSGWVPPRPIIFLFNGAEELFMLGSHGFITTHRWRDTVGAFINIEASGIGGSDLVCQSGPGSWPSQVYANSALYPTANSAAQDVFGFVPGDTDYRMFAQDYGNIPGLDIIFLLGGYFYHTSSDTVDRLLPGSMQARGENLFSLIRAFSNSTELRNAHERKLHASSQPGGLADERAVYYDFFSWFLIFYTRKVAILLHSTPLAIFLLVPHLLRFQACGLVCSFATSFAYVKAMLYHAAGFVLAIAIPVISAVVRLFFSGHSMNWFASPYLAFGMFIPFSLIGLLIPQFVWRGFPSSRNFYSGLSNQELVTEARFWGAFGFYSVVTLAYLVAGLNGGFFTFLILVFMIPAWISFCLCSKTFGHESLRSTASYVIPLIPCLMYAVYFGGFLIVFVLEKMGMSGSNPSPYGYFIPDVLVAAIIGVVSGWCIGPLIPIVGQHLARQSIMQFLVHVGMLSLAVSSQFFPYSTEAPKRVIFQHTIWNAGSSQIMSSSYDFATTDSNSMFFVFKHSPELPKELHINTNLSLHSVAKSHPDDWMGIFPVSNIFSTSFKFPTEPDLIMNQYKSFPHLFNHKPQEHLSGGYRRIYLEFALGSMKEVWVSVLNITGPLFSWSLANNKLPVPERDGNGPPSYICRLSGASSENWTFWLEASSSGEIRVEVGVIDQHLTERQLKLKGLFPDWADVTAYTSFRSTYVF</sequence>
<accession>A0A9P1EM89</accession>
<dbReference type="GO" id="GO:0006508">
    <property type="term" value="P:proteolysis"/>
    <property type="evidence" value="ECO:0007669"/>
    <property type="project" value="UniProtKB-KW"/>
</dbReference>
<dbReference type="OrthoDB" id="76293at2759"/>
<feature type="transmembrane region" description="Helical" evidence="14">
    <location>
        <begin position="547"/>
        <end position="573"/>
    </location>
</feature>
<dbReference type="FunFam" id="3.40.630.10:FF:000008">
    <property type="entry name" value="Endoplasmic reticulum metallopeptidase 1"/>
    <property type="match status" value="1"/>
</dbReference>
<dbReference type="AlphaFoldDB" id="A0A9P1EM89"/>
<keyword evidence="8" id="KW-0256">Endoplasmic reticulum</keyword>
<comment type="caution">
    <text evidence="17">The sequence shown here is derived from an EMBL/GenBank/DDBJ whole genome shotgun (WGS) entry which is preliminary data.</text>
</comment>
<dbReference type="InterPro" id="IPR001261">
    <property type="entry name" value="ArgE/DapE_CS"/>
</dbReference>
<dbReference type="PANTHER" id="PTHR12147">
    <property type="entry name" value="METALLOPEPTIDASE M28 FAMILY MEMBER"/>
    <property type="match status" value="1"/>
</dbReference>
<keyword evidence="5 14" id="KW-0812">Transmembrane</keyword>
<evidence type="ECO:0000313" key="17">
    <source>
        <dbReference type="EMBL" id="CAH9117301.1"/>
    </source>
</evidence>
<dbReference type="SUPFAM" id="SSF53187">
    <property type="entry name" value="Zn-dependent exopeptidases"/>
    <property type="match status" value="1"/>
</dbReference>
<dbReference type="EMBL" id="CAMAPE010000073">
    <property type="protein sequence ID" value="CAH9117301.1"/>
    <property type="molecule type" value="Genomic_DNA"/>
</dbReference>
<keyword evidence="12 14" id="KW-0472">Membrane</keyword>
<dbReference type="Pfam" id="PF04389">
    <property type="entry name" value="Peptidase_M28"/>
    <property type="match status" value="1"/>
</dbReference>
<feature type="transmembrane region" description="Helical" evidence="14">
    <location>
        <begin position="448"/>
        <end position="472"/>
    </location>
</feature>
<dbReference type="GO" id="GO:0046872">
    <property type="term" value="F:metal ion binding"/>
    <property type="evidence" value="ECO:0007669"/>
    <property type="project" value="UniProtKB-KW"/>
</dbReference>
<evidence type="ECO:0000259" key="15">
    <source>
        <dbReference type="Pfam" id="PF04389"/>
    </source>
</evidence>
<protein>
    <recommendedName>
        <fullName evidence="19">Peptidase M28 domain-containing protein</fullName>
    </recommendedName>
</protein>
<dbReference type="Pfam" id="PF22248">
    <property type="entry name" value="ERMP1_C"/>
    <property type="match status" value="1"/>
</dbReference>
<comment type="cofactor">
    <cofactor evidence="1">
        <name>Zn(2+)</name>
        <dbReference type="ChEBI" id="CHEBI:29105"/>
    </cofactor>
</comment>
<feature type="transmembrane region" description="Helical" evidence="14">
    <location>
        <begin position="416"/>
        <end position="436"/>
    </location>
</feature>
<keyword evidence="10 14" id="KW-1133">Transmembrane helix</keyword>
<keyword evidence="4" id="KW-0645">Protease</keyword>
<dbReference type="PANTHER" id="PTHR12147:SF22">
    <property type="entry name" value="ENDOPLASMIC RETICULUM METALLOPEPTIDASE 1"/>
    <property type="match status" value="1"/>
</dbReference>
<feature type="transmembrane region" description="Helical" evidence="14">
    <location>
        <begin position="360"/>
        <end position="385"/>
    </location>
</feature>
<evidence type="ECO:0000256" key="9">
    <source>
        <dbReference type="ARBA" id="ARBA00022833"/>
    </source>
</evidence>
<evidence type="ECO:0000256" key="14">
    <source>
        <dbReference type="SAM" id="Phobius"/>
    </source>
</evidence>
<evidence type="ECO:0000256" key="5">
    <source>
        <dbReference type="ARBA" id="ARBA00022692"/>
    </source>
</evidence>
<dbReference type="Proteomes" id="UP001152484">
    <property type="component" value="Unassembled WGS sequence"/>
</dbReference>
<dbReference type="GO" id="GO:0005789">
    <property type="term" value="C:endoplasmic reticulum membrane"/>
    <property type="evidence" value="ECO:0007669"/>
    <property type="project" value="UniProtKB-SubCell"/>
</dbReference>
<keyword evidence="18" id="KW-1185">Reference proteome</keyword>
<organism evidence="17 18">
    <name type="scientific">Cuscuta europaea</name>
    <name type="common">European dodder</name>
    <dbReference type="NCBI Taxonomy" id="41803"/>
    <lineage>
        <taxon>Eukaryota</taxon>
        <taxon>Viridiplantae</taxon>
        <taxon>Streptophyta</taxon>
        <taxon>Embryophyta</taxon>
        <taxon>Tracheophyta</taxon>
        <taxon>Spermatophyta</taxon>
        <taxon>Magnoliopsida</taxon>
        <taxon>eudicotyledons</taxon>
        <taxon>Gunneridae</taxon>
        <taxon>Pentapetalae</taxon>
        <taxon>asterids</taxon>
        <taxon>lamiids</taxon>
        <taxon>Solanales</taxon>
        <taxon>Convolvulaceae</taxon>
        <taxon>Cuscuteae</taxon>
        <taxon>Cuscuta</taxon>
        <taxon>Cuscuta subgen. Cuscuta</taxon>
    </lineage>
</organism>
<dbReference type="InterPro" id="IPR053973">
    <property type="entry name" value="ERMP1-like_C"/>
</dbReference>
<evidence type="ECO:0000256" key="11">
    <source>
        <dbReference type="ARBA" id="ARBA00023049"/>
    </source>
</evidence>
<dbReference type="PROSITE" id="PS00758">
    <property type="entry name" value="ARGE_DAPE_CPG2_1"/>
    <property type="match status" value="1"/>
</dbReference>
<gene>
    <name evidence="17" type="ORF">CEURO_LOCUS21491</name>
</gene>
<dbReference type="GO" id="GO:0008235">
    <property type="term" value="F:metalloexopeptidase activity"/>
    <property type="evidence" value="ECO:0007669"/>
    <property type="project" value="InterPro"/>
</dbReference>
<feature type="transmembrane region" description="Helical" evidence="14">
    <location>
        <begin position="15"/>
        <end position="34"/>
    </location>
</feature>